<comment type="caution">
    <text evidence="2">The sequence shown here is derived from an EMBL/GenBank/DDBJ whole genome shotgun (WGS) entry which is preliminary data.</text>
</comment>
<keyword evidence="3" id="KW-1185">Reference proteome</keyword>
<keyword evidence="1" id="KW-1133">Transmembrane helix</keyword>
<gene>
    <name evidence="2" type="ORF">P9847_02880</name>
</gene>
<accession>A0ABU6PN02</accession>
<organism evidence="2 3">
    <name type="scientific">Paenibacillus chibensis</name>
    <dbReference type="NCBI Taxonomy" id="59846"/>
    <lineage>
        <taxon>Bacteria</taxon>
        <taxon>Bacillati</taxon>
        <taxon>Bacillota</taxon>
        <taxon>Bacilli</taxon>
        <taxon>Bacillales</taxon>
        <taxon>Paenibacillaceae</taxon>
        <taxon>Paenibacillus</taxon>
    </lineage>
</organism>
<keyword evidence="1" id="KW-0472">Membrane</keyword>
<feature type="transmembrane region" description="Helical" evidence="1">
    <location>
        <begin position="6"/>
        <end position="25"/>
    </location>
</feature>
<evidence type="ECO:0000313" key="3">
    <source>
        <dbReference type="Proteomes" id="UP001343257"/>
    </source>
</evidence>
<evidence type="ECO:0000313" key="2">
    <source>
        <dbReference type="EMBL" id="MED5016247.1"/>
    </source>
</evidence>
<sequence length="65" mass="7445">MELAFIQLISVLMLIVSVYTMFSVISHVHRSKKHDEELIALLKNIQENQEKSGQGINDSIHNKKP</sequence>
<reference evidence="2 3" key="1">
    <citation type="submission" date="2023-03" db="EMBL/GenBank/DDBJ databases">
        <title>Bacillus Genome Sequencing.</title>
        <authorList>
            <person name="Dunlap C."/>
        </authorList>
    </citation>
    <scope>NUCLEOTIDE SEQUENCE [LARGE SCALE GENOMIC DNA]</scope>
    <source>
        <strain evidence="2 3">NRS-52</strain>
    </source>
</reference>
<keyword evidence="1" id="KW-0812">Transmembrane</keyword>
<proteinExistence type="predicted"/>
<dbReference type="RefSeq" id="WP_328275221.1">
    <property type="nucleotide sequence ID" value="NZ_JARTLD010000007.1"/>
</dbReference>
<protein>
    <recommendedName>
        <fullName evidence="4">DUF4083 domain-containing protein</fullName>
    </recommendedName>
</protein>
<dbReference type="Proteomes" id="UP001343257">
    <property type="component" value="Unassembled WGS sequence"/>
</dbReference>
<name>A0ABU6PN02_9BACL</name>
<dbReference type="EMBL" id="JARTLD010000007">
    <property type="protein sequence ID" value="MED5016247.1"/>
    <property type="molecule type" value="Genomic_DNA"/>
</dbReference>
<evidence type="ECO:0000256" key="1">
    <source>
        <dbReference type="SAM" id="Phobius"/>
    </source>
</evidence>
<evidence type="ECO:0008006" key="4">
    <source>
        <dbReference type="Google" id="ProtNLM"/>
    </source>
</evidence>